<organism evidence="2 3">
    <name type="scientific">Mizuhopecten yessoensis</name>
    <name type="common">Japanese scallop</name>
    <name type="synonym">Patinopecten yessoensis</name>
    <dbReference type="NCBI Taxonomy" id="6573"/>
    <lineage>
        <taxon>Eukaryota</taxon>
        <taxon>Metazoa</taxon>
        <taxon>Spiralia</taxon>
        <taxon>Lophotrochozoa</taxon>
        <taxon>Mollusca</taxon>
        <taxon>Bivalvia</taxon>
        <taxon>Autobranchia</taxon>
        <taxon>Pteriomorphia</taxon>
        <taxon>Pectinida</taxon>
        <taxon>Pectinoidea</taxon>
        <taxon>Pectinidae</taxon>
        <taxon>Mizuhopecten</taxon>
    </lineage>
</organism>
<protein>
    <submittedName>
        <fullName evidence="2">Exonuclease 3'-5' domain-containing protein 1</fullName>
    </submittedName>
</protein>
<keyword evidence="3" id="KW-1185">Reference proteome</keyword>
<keyword evidence="2" id="KW-0378">Hydrolase</keyword>
<evidence type="ECO:0000313" key="2">
    <source>
        <dbReference type="EMBL" id="OWF49751.1"/>
    </source>
</evidence>
<dbReference type="SUPFAM" id="SSF53098">
    <property type="entry name" value="Ribonuclease H-like"/>
    <property type="match status" value="1"/>
</dbReference>
<evidence type="ECO:0000313" key="3">
    <source>
        <dbReference type="Proteomes" id="UP000242188"/>
    </source>
</evidence>
<dbReference type="GO" id="GO:0006139">
    <property type="term" value="P:nucleobase-containing compound metabolic process"/>
    <property type="evidence" value="ECO:0007669"/>
    <property type="project" value="InterPro"/>
</dbReference>
<keyword evidence="2" id="KW-0540">Nuclease</keyword>
<dbReference type="InterPro" id="IPR012337">
    <property type="entry name" value="RNaseH-like_sf"/>
</dbReference>
<dbReference type="AlphaFoldDB" id="A0A210QM25"/>
<keyword evidence="2" id="KW-0269">Exonuclease</keyword>
<dbReference type="Pfam" id="PF01612">
    <property type="entry name" value="DNA_pol_A_exo1"/>
    <property type="match status" value="1"/>
</dbReference>
<dbReference type="Proteomes" id="UP000242188">
    <property type="component" value="Unassembled WGS sequence"/>
</dbReference>
<comment type="caution">
    <text evidence="2">The sequence shown here is derived from an EMBL/GenBank/DDBJ whole genome shotgun (WGS) entry which is preliminary data.</text>
</comment>
<sequence>MSENKKVEVITDVSRCRDVVRELEKCDVIAVDAEGVQLGKDGPLTLLQVGTLDHAVYLFDIHTNKDLFIQGKLQDILTSTKTEKVIHSCSDHSAALYHQFNIRLRNVFDTQVANLVIQESEGRELASLLNLEEICKKYSSVAKVEDQNDAIKDLCLREIGDYWARRPLFDEMVDYAADDVTAIVPEVYYTMKRHIEERGLVDTFNKRVEEDILFLIDETMKVQRKTRVDEKVGRIVNAIDSKYSPDFKFKDIEDEDVKMAIQRLRMNDVEKFPPLVKRLKKESIEQDLDSVEESMASENGLFYIMNGQCDSSLRTAYNCKDPVIRDRTKELQDRVVQITLDHIAKKYSVTSPATHLSRHEKDVMFWLRPSPSGEEDPRFNKVVISLYWKQMEAELDSTIQKFEQKTFEFAMREGYYRRIKFYMNKRTPVPRSIKTKAINLIRKLDQTFGRGVVPGSGDDGS</sequence>
<dbReference type="InterPro" id="IPR036397">
    <property type="entry name" value="RNaseH_sf"/>
</dbReference>
<gene>
    <name evidence="2" type="ORF">KP79_PYT22508</name>
</gene>
<feature type="domain" description="3'-5' exonuclease" evidence="1">
    <location>
        <begin position="7"/>
        <end position="196"/>
    </location>
</feature>
<accession>A0A210QM25</accession>
<dbReference type="PANTHER" id="PTHR46814">
    <property type="entry name" value="EGALITARIAN, ISOFORM B"/>
    <property type="match status" value="1"/>
</dbReference>
<proteinExistence type="predicted"/>
<reference evidence="2 3" key="1">
    <citation type="journal article" date="2017" name="Nat. Ecol. Evol.">
        <title>Scallop genome provides insights into evolution of bilaterian karyotype and development.</title>
        <authorList>
            <person name="Wang S."/>
            <person name="Zhang J."/>
            <person name="Jiao W."/>
            <person name="Li J."/>
            <person name="Xun X."/>
            <person name="Sun Y."/>
            <person name="Guo X."/>
            <person name="Huan P."/>
            <person name="Dong B."/>
            <person name="Zhang L."/>
            <person name="Hu X."/>
            <person name="Sun X."/>
            <person name="Wang J."/>
            <person name="Zhao C."/>
            <person name="Wang Y."/>
            <person name="Wang D."/>
            <person name="Huang X."/>
            <person name="Wang R."/>
            <person name="Lv J."/>
            <person name="Li Y."/>
            <person name="Zhang Z."/>
            <person name="Liu B."/>
            <person name="Lu W."/>
            <person name="Hui Y."/>
            <person name="Liang J."/>
            <person name="Zhou Z."/>
            <person name="Hou R."/>
            <person name="Li X."/>
            <person name="Liu Y."/>
            <person name="Li H."/>
            <person name="Ning X."/>
            <person name="Lin Y."/>
            <person name="Zhao L."/>
            <person name="Xing Q."/>
            <person name="Dou J."/>
            <person name="Li Y."/>
            <person name="Mao J."/>
            <person name="Guo H."/>
            <person name="Dou H."/>
            <person name="Li T."/>
            <person name="Mu C."/>
            <person name="Jiang W."/>
            <person name="Fu Q."/>
            <person name="Fu X."/>
            <person name="Miao Y."/>
            <person name="Liu J."/>
            <person name="Yu Q."/>
            <person name="Li R."/>
            <person name="Liao H."/>
            <person name="Li X."/>
            <person name="Kong Y."/>
            <person name="Jiang Z."/>
            <person name="Chourrout D."/>
            <person name="Li R."/>
            <person name="Bao Z."/>
        </authorList>
    </citation>
    <scope>NUCLEOTIDE SEQUENCE [LARGE SCALE GENOMIC DNA]</scope>
    <source>
        <strain evidence="2 3">PY_sf001</strain>
    </source>
</reference>
<dbReference type="GO" id="GO:0003676">
    <property type="term" value="F:nucleic acid binding"/>
    <property type="evidence" value="ECO:0007669"/>
    <property type="project" value="InterPro"/>
</dbReference>
<dbReference type="EMBL" id="NEDP02002959">
    <property type="protein sequence ID" value="OWF49751.1"/>
    <property type="molecule type" value="Genomic_DNA"/>
</dbReference>
<dbReference type="OrthoDB" id="26838at2759"/>
<evidence type="ECO:0000259" key="1">
    <source>
        <dbReference type="SMART" id="SM00474"/>
    </source>
</evidence>
<name>A0A210QM25_MIZYE</name>
<dbReference type="PANTHER" id="PTHR46814:SF1">
    <property type="entry name" value="EGALITARIAN, ISOFORM B"/>
    <property type="match status" value="1"/>
</dbReference>
<dbReference type="GO" id="GO:0008408">
    <property type="term" value="F:3'-5' exonuclease activity"/>
    <property type="evidence" value="ECO:0007669"/>
    <property type="project" value="InterPro"/>
</dbReference>
<dbReference type="InterPro" id="IPR002562">
    <property type="entry name" value="3'-5'_exonuclease_dom"/>
</dbReference>
<dbReference type="SMART" id="SM00474">
    <property type="entry name" value="35EXOc"/>
    <property type="match status" value="1"/>
</dbReference>
<dbReference type="Gene3D" id="3.30.420.10">
    <property type="entry name" value="Ribonuclease H-like superfamily/Ribonuclease H"/>
    <property type="match status" value="1"/>
</dbReference>